<keyword evidence="2" id="KW-1185">Reference proteome</keyword>
<reference evidence="1" key="1">
    <citation type="submission" date="2020-10" db="EMBL/GenBank/DDBJ databases">
        <authorList>
            <person name="Lu T."/>
            <person name="Wang Q."/>
            <person name="Han X."/>
        </authorList>
    </citation>
    <scope>NUCLEOTIDE SEQUENCE</scope>
    <source>
        <strain evidence="1">WQ 366</strain>
    </source>
</reference>
<evidence type="ECO:0000313" key="1">
    <source>
        <dbReference type="EMBL" id="MCA5005210.1"/>
    </source>
</evidence>
<evidence type="ECO:0000313" key="2">
    <source>
        <dbReference type="Proteomes" id="UP001165302"/>
    </source>
</evidence>
<name>A0ABS7Z4W7_9SPHI</name>
<sequence length="59" mass="6804">MQEEHSTIKLTKNETLEMIMALDKIVVSLDKIKTHLTYTYTSTQNHDKALSNYLTTGIF</sequence>
<accession>A0ABS7Z4W7</accession>
<dbReference type="EMBL" id="JADEYP010000013">
    <property type="protein sequence ID" value="MCA5005210.1"/>
    <property type="molecule type" value="Genomic_DNA"/>
</dbReference>
<organism evidence="1 2">
    <name type="scientific">Sphingobacterium bovistauri</name>
    <dbReference type="NCBI Taxonomy" id="2781959"/>
    <lineage>
        <taxon>Bacteria</taxon>
        <taxon>Pseudomonadati</taxon>
        <taxon>Bacteroidota</taxon>
        <taxon>Sphingobacteriia</taxon>
        <taxon>Sphingobacteriales</taxon>
        <taxon>Sphingobacteriaceae</taxon>
        <taxon>Sphingobacterium</taxon>
    </lineage>
</organism>
<dbReference type="RefSeq" id="WP_225552723.1">
    <property type="nucleotide sequence ID" value="NZ_JADEYP010000013.1"/>
</dbReference>
<proteinExistence type="predicted"/>
<gene>
    <name evidence="1" type="ORF">IPZ78_08600</name>
</gene>
<dbReference type="Proteomes" id="UP001165302">
    <property type="component" value="Unassembled WGS sequence"/>
</dbReference>
<protein>
    <submittedName>
        <fullName evidence="1">Uncharacterized protein</fullName>
    </submittedName>
</protein>
<comment type="caution">
    <text evidence="1">The sequence shown here is derived from an EMBL/GenBank/DDBJ whole genome shotgun (WGS) entry which is preliminary data.</text>
</comment>